<organism evidence="2 3">
    <name type="scientific">Sphingomonas aerophila</name>
    <dbReference type="NCBI Taxonomy" id="1344948"/>
    <lineage>
        <taxon>Bacteria</taxon>
        <taxon>Pseudomonadati</taxon>
        <taxon>Pseudomonadota</taxon>
        <taxon>Alphaproteobacteria</taxon>
        <taxon>Sphingomonadales</taxon>
        <taxon>Sphingomonadaceae</taxon>
        <taxon>Sphingomonas</taxon>
    </lineage>
</organism>
<keyword evidence="3" id="KW-1185">Reference proteome</keyword>
<proteinExistence type="predicted"/>
<evidence type="ECO:0000313" key="2">
    <source>
        <dbReference type="EMBL" id="MBB5716350.1"/>
    </source>
</evidence>
<evidence type="ECO:0008006" key="4">
    <source>
        <dbReference type="Google" id="ProtNLM"/>
    </source>
</evidence>
<name>A0A7W9BFN1_9SPHN</name>
<keyword evidence="1" id="KW-0472">Membrane</keyword>
<feature type="transmembrane region" description="Helical" evidence="1">
    <location>
        <begin position="17"/>
        <end position="37"/>
    </location>
</feature>
<evidence type="ECO:0000313" key="3">
    <source>
        <dbReference type="Proteomes" id="UP000546200"/>
    </source>
</evidence>
<evidence type="ECO:0000256" key="1">
    <source>
        <dbReference type="SAM" id="Phobius"/>
    </source>
</evidence>
<dbReference type="EMBL" id="JACIJK010000010">
    <property type="protein sequence ID" value="MBB5716350.1"/>
    <property type="molecule type" value="Genomic_DNA"/>
</dbReference>
<comment type="caution">
    <text evidence="2">The sequence shown here is derived from an EMBL/GenBank/DDBJ whole genome shotgun (WGS) entry which is preliminary data.</text>
</comment>
<keyword evidence="1" id="KW-1133">Transmembrane helix</keyword>
<dbReference type="RefSeq" id="WP_281396923.1">
    <property type="nucleotide sequence ID" value="NZ_JACIJK010000010.1"/>
</dbReference>
<protein>
    <recommendedName>
        <fullName evidence="4">Cytochrome C oxidase assembly protein</fullName>
    </recommendedName>
</protein>
<reference evidence="2 3" key="1">
    <citation type="submission" date="2020-08" db="EMBL/GenBank/DDBJ databases">
        <title>Genomic Encyclopedia of Type Strains, Phase IV (KMG-IV): sequencing the most valuable type-strain genomes for metagenomic binning, comparative biology and taxonomic classification.</title>
        <authorList>
            <person name="Goeker M."/>
        </authorList>
    </citation>
    <scope>NUCLEOTIDE SEQUENCE [LARGE SCALE GENOMIC DNA]</scope>
    <source>
        <strain evidence="2 3">DSM 100044</strain>
    </source>
</reference>
<sequence>MTPDDRDLIRRRQRGRAIVMGLLLGALVVLVFAITIAKIRTGMA</sequence>
<dbReference type="AlphaFoldDB" id="A0A7W9BFN1"/>
<gene>
    <name evidence="2" type="ORF">FHS94_003213</name>
</gene>
<keyword evidence="1" id="KW-0812">Transmembrane</keyword>
<accession>A0A7W9BFN1</accession>
<dbReference type="Proteomes" id="UP000546200">
    <property type="component" value="Unassembled WGS sequence"/>
</dbReference>